<sequence>MNEEAETSDLNLRVEAPKATTRPASAPRARRRHAKNLPADNSHCNCSCMEGLHAAILSTAIAVAQVRVEIAGIQAGISQDLAAIGDEVAGLRRHADEHLTSAQSLMVRRFDSLQCSVIDLGLRLDRLLEKNGA</sequence>
<reference evidence="3" key="1">
    <citation type="journal article" date="2019" name="Int. J. Syst. Evol. Microbiol.">
        <title>The Global Catalogue of Microorganisms (GCM) 10K type strain sequencing project: providing services to taxonomists for standard genome sequencing and annotation.</title>
        <authorList>
            <consortium name="The Broad Institute Genomics Platform"/>
            <consortium name="The Broad Institute Genome Sequencing Center for Infectious Disease"/>
            <person name="Wu L."/>
            <person name="Ma J."/>
        </authorList>
    </citation>
    <scope>NUCLEOTIDE SEQUENCE [LARGE SCALE GENOMIC DNA]</scope>
    <source>
        <strain evidence="3">CGMCC 1.15399</strain>
    </source>
</reference>
<dbReference type="EMBL" id="JBHUCM010000067">
    <property type="protein sequence ID" value="MFD1546598.1"/>
    <property type="molecule type" value="Genomic_DNA"/>
</dbReference>
<protein>
    <submittedName>
        <fullName evidence="2">Uncharacterized protein</fullName>
    </submittedName>
</protein>
<accession>A0ABW4GW30</accession>
<gene>
    <name evidence="2" type="ORF">ACFSJ0_56845</name>
</gene>
<feature type="region of interest" description="Disordered" evidence="1">
    <location>
        <begin position="1"/>
        <end position="36"/>
    </location>
</feature>
<organism evidence="2 3">
    <name type="scientific">Nonomuraea guangzhouensis</name>
    <dbReference type="NCBI Taxonomy" id="1291555"/>
    <lineage>
        <taxon>Bacteria</taxon>
        <taxon>Bacillati</taxon>
        <taxon>Actinomycetota</taxon>
        <taxon>Actinomycetes</taxon>
        <taxon>Streptosporangiales</taxon>
        <taxon>Streptosporangiaceae</taxon>
        <taxon>Nonomuraea</taxon>
    </lineage>
</organism>
<comment type="caution">
    <text evidence="2">The sequence shown here is derived from an EMBL/GenBank/DDBJ whole genome shotgun (WGS) entry which is preliminary data.</text>
</comment>
<name>A0ABW4GW30_9ACTN</name>
<feature type="compositionally biased region" description="Low complexity" evidence="1">
    <location>
        <begin position="17"/>
        <end position="27"/>
    </location>
</feature>
<evidence type="ECO:0000313" key="3">
    <source>
        <dbReference type="Proteomes" id="UP001597097"/>
    </source>
</evidence>
<evidence type="ECO:0000313" key="2">
    <source>
        <dbReference type="EMBL" id="MFD1546598.1"/>
    </source>
</evidence>
<dbReference type="RefSeq" id="WP_219527532.1">
    <property type="nucleotide sequence ID" value="NZ_JAHKRM010000002.1"/>
</dbReference>
<evidence type="ECO:0000256" key="1">
    <source>
        <dbReference type="SAM" id="MobiDB-lite"/>
    </source>
</evidence>
<dbReference type="Proteomes" id="UP001597097">
    <property type="component" value="Unassembled WGS sequence"/>
</dbReference>
<keyword evidence="3" id="KW-1185">Reference proteome</keyword>
<proteinExistence type="predicted"/>